<sequence>MGYTIIFLDNVLEKDLPDLPKTVRLRVINAINERLTVDPINLGEPLYHSLKGRRRLRVGDYRVIYRVNQSEHIVVITEIGHRDNIYKR</sequence>
<dbReference type="PANTHER" id="PTHR35601">
    <property type="entry name" value="TOXIN RELE"/>
    <property type="match status" value="1"/>
</dbReference>
<dbReference type="Pfam" id="PF05016">
    <property type="entry name" value="ParE_toxin"/>
    <property type="match status" value="1"/>
</dbReference>
<dbReference type="Gene3D" id="3.30.2310.20">
    <property type="entry name" value="RelE-like"/>
    <property type="match status" value="1"/>
</dbReference>
<gene>
    <name evidence="3" type="ORF">DMENIID0003_03820</name>
</gene>
<evidence type="ECO:0000256" key="2">
    <source>
        <dbReference type="ARBA" id="ARBA00022649"/>
    </source>
</evidence>
<dbReference type="PANTHER" id="PTHR35601:SF1">
    <property type="entry name" value="TOXIN RELE"/>
    <property type="match status" value="1"/>
</dbReference>
<dbReference type="InterPro" id="IPR035093">
    <property type="entry name" value="RelE/ParE_toxin_dom_sf"/>
</dbReference>
<reference evidence="3" key="1">
    <citation type="submission" date="2024-01" db="EMBL/GenBank/DDBJ databases">
        <title>Sequencing the genomes of a sandfly, Sergentomyia squamirostris, and its two endosymbionts.</title>
        <authorList>
            <person name="Itokawa K."/>
            <person name="Sanjoba C."/>
        </authorList>
    </citation>
    <scope>NUCLEOTIDE SEQUENCE</scope>
    <source>
        <strain evidence="3">WSSQ</strain>
    </source>
</reference>
<name>A0AAT9GBT5_9RICK</name>
<dbReference type="EMBL" id="AP029172">
    <property type="protein sequence ID" value="BFD47308.1"/>
    <property type="molecule type" value="Genomic_DNA"/>
</dbReference>
<keyword evidence="2" id="KW-1277">Toxin-antitoxin system</keyword>
<protein>
    <submittedName>
        <fullName evidence="3">Type II toxin-antitoxin system RelE/ParE family toxin</fullName>
    </submittedName>
</protein>
<dbReference type="AlphaFoldDB" id="A0AAT9GBT5"/>
<proteinExistence type="inferred from homology"/>
<dbReference type="NCBIfam" id="TIGR02385">
    <property type="entry name" value="RelE_StbE"/>
    <property type="match status" value="1"/>
</dbReference>
<dbReference type="SUPFAM" id="SSF143011">
    <property type="entry name" value="RelE-like"/>
    <property type="match status" value="1"/>
</dbReference>
<comment type="similarity">
    <text evidence="1">Belongs to the RelE toxin family.</text>
</comment>
<evidence type="ECO:0000313" key="3">
    <source>
        <dbReference type="EMBL" id="BFD47308.1"/>
    </source>
</evidence>
<accession>A0AAT9GBT5</accession>
<evidence type="ECO:0000256" key="1">
    <source>
        <dbReference type="ARBA" id="ARBA00006226"/>
    </source>
</evidence>
<organism evidence="3">
    <name type="scientific">Wolbachia endosymbiont of Sergentomyia squamirostris</name>
    <dbReference type="NCBI Taxonomy" id="3113640"/>
    <lineage>
        <taxon>Bacteria</taxon>
        <taxon>Pseudomonadati</taxon>
        <taxon>Pseudomonadota</taxon>
        <taxon>Alphaproteobacteria</taxon>
        <taxon>Rickettsiales</taxon>
        <taxon>Anaplasmataceae</taxon>
        <taxon>Wolbachieae</taxon>
        <taxon>Wolbachia</taxon>
    </lineage>
</organism>
<dbReference type="InterPro" id="IPR007712">
    <property type="entry name" value="RelE/ParE_toxin"/>
</dbReference>